<organism evidence="2 3">
    <name type="scientific">Kitasatospora cheerisanensis KCTC 2395</name>
    <dbReference type="NCBI Taxonomy" id="1348663"/>
    <lineage>
        <taxon>Bacteria</taxon>
        <taxon>Bacillati</taxon>
        <taxon>Actinomycetota</taxon>
        <taxon>Actinomycetes</taxon>
        <taxon>Kitasatosporales</taxon>
        <taxon>Streptomycetaceae</taxon>
        <taxon>Kitasatospora</taxon>
    </lineage>
</organism>
<dbReference type="HOGENOM" id="CLU_2617314_0_0_11"/>
<evidence type="ECO:0000256" key="1">
    <source>
        <dbReference type="SAM" id="MobiDB-lite"/>
    </source>
</evidence>
<dbReference type="AlphaFoldDB" id="A0A066YVD4"/>
<feature type="compositionally biased region" description="Polar residues" evidence="1">
    <location>
        <begin position="7"/>
        <end position="30"/>
    </location>
</feature>
<feature type="region of interest" description="Disordered" evidence="1">
    <location>
        <begin position="1"/>
        <end position="30"/>
    </location>
</feature>
<comment type="caution">
    <text evidence="2">The sequence shown here is derived from an EMBL/GenBank/DDBJ whole genome shotgun (WGS) entry which is preliminary data.</text>
</comment>
<reference evidence="2 3" key="1">
    <citation type="submission" date="2014-05" db="EMBL/GenBank/DDBJ databases">
        <title>Draft Genome Sequence of Kitasatospora cheerisanensis KCTC 2395.</title>
        <authorList>
            <person name="Nam D.H."/>
        </authorList>
    </citation>
    <scope>NUCLEOTIDE SEQUENCE [LARGE SCALE GENOMIC DNA]</scope>
    <source>
        <strain evidence="2 3">KCTC 2395</strain>
    </source>
</reference>
<feature type="region of interest" description="Disordered" evidence="1">
    <location>
        <begin position="43"/>
        <end position="78"/>
    </location>
</feature>
<dbReference type="EMBL" id="JNBY01000128">
    <property type="protein sequence ID" value="KDN81890.1"/>
    <property type="molecule type" value="Genomic_DNA"/>
</dbReference>
<evidence type="ECO:0000313" key="3">
    <source>
        <dbReference type="Proteomes" id="UP000027178"/>
    </source>
</evidence>
<keyword evidence="3" id="KW-1185">Reference proteome</keyword>
<protein>
    <submittedName>
        <fullName evidence="2">Uncharacterized protein</fullName>
    </submittedName>
</protein>
<accession>A0A066YVD4</accession>
<name>A0A066YVD4_9ACTN</name>
<feature type="compositionally biased region" description="Basic and acidic residues" evidence="1">
    <location>
        <begin position="43"/>
        <end position="61"/>
    </location>
</feature>
<dbReference type="Proteomes" id="UP000027178">
    <property type="component" value="Unassembled WGS sequence"/>
</dbReference>
<gene>
    <name evidence="2" type="ORF">KCH_63290</name>
</gene>
<proteinExistence type="predicted"/>
<evidence type="ECO:0000313" key="2">
    <source>
        <dbReference type="EMBL" id="KDN81890.1"/>
    </source>
</evidence>
<sequence>MGWAPATSASIESGSPQRAAAITSSAGQAVSTTLAPLRLEHERAGADQHRAGAEGKGEHHGGLLRAVPFRRPSAGVCP</sequence>